<dbReference type="STRING" id="73044.GCA_000725795_05475"/>
<keyword evidence="1" id="KW-1133">Transmembrane helix</keyword>
<keyword evidence="3" id="KW-1185">Reference proteome</keyword>
<dbReference type="AlphaFoldDB" id="A0A4P6TZU5"/>
<dbReference type="EMBL" id="CP032229">
    <property type="protein sequence ID" value="QBJ93119.1"/>
    <property type="molecule type" value="Genomic_DNA"/>
</dbReference>
<evidence type="ECO:0000313" key="3">
    <source>
        <dbReference type="Proteomes" id="UP000292547"/>
    </source>
</evidence>
<name>A0A4P6TZU5_STRSO</name>
<proteinExistence type="predicted"/>
<feature type="transmembrane region" description="Helical" evidence="1">
    <location>
        <begin position="30"/>
        <end position="48"/>
    </location>
</feature>
<keyword evidence="1" id="KW-0812">Transmembrane</keyword>
<evidence type="ECO:0000256" key="1">
    <source>
        <dbReference type="SAM" id="Phobius"/>
    </source>
</evidence>
<gene>
    <name evidence="2" type="ORF">D0Z67_24415</name>
</gene>
<dbReference type="Proteomes" id="UP000292547">
    <property type="component" value="Chromosome"/>
</dbReference>
<reference evidence="2 3" key="1">
    <citation type="submission" date="2018-08" db="EMBL/GenBank/DDBJ databases">
        <title>The complete genome sequence of Streptomyces seoulensis, a pioneer strain for nickel superoxide dismutase discovery.</title>
        <authorList>
            <person name="Shin J."/>
            <person name="Lee J.-S."/>
            <person name="Lee E.-J."/>
            <person name="Youn H.-D."/>
        </authorList>
    </citation>
    <scope>NUCLEOTIDE SEQUENCE [LARGE SCALE GENOMIC DNA]</scope>
    <source>
        <strain evidence="2 3">KCTC 9819</strain>
    </source>
</reference>
<protein>
    <submittedName>
        <fullName evidence="2">Uncharacterized protein</fullName>
    </submittedName>
</protein>
<dbReference type="OrthoDB" id="4220315at2"/>
<accession>A0A4P6TZU5</accession>
<dbReference type="GeneID" id="300102055"/>
<dbReference type="RefSeq" id="WP_031183557.1">
    <property type="nucleotide sequence ID" value="NZ_CP032229.1"/>
</dbReference>
<feature type="transmembrane region" description="Helical" evidence="1">
    <location>
        <begin position="64"/>
        <end position="84"/>
    </location>
</feature>
<organism evidence="2 3">
    <name type="scientific">Streptomyces seoulensis</name>
    <dbReference type="NCBI Taxonomy" id="73044"/>
    <lineage>
        <taxon>Bacteria</taxon>
        <taxon>Bacillati</taxon>
        <taxon>Actinomycetota</taxon>
        <taxon>Actinomycetes</taxon>
        <taxon>Kitasatosporales</taxon>
        <taxon>Streptomycetaceae</taxon>
        <taxon>Streptomyces</taxon>
    </lineage>
</organism>
<keyword evidence="1" id="KW-0472">Membrane</keyword>
<evidence type="ECO:0000313" key="2">
    <source>
        <dbReference type="EMBL" id="QBJ93119.1"/>
    </source>
</evidence>
<sequence>MSAGTDRRWAELARELEFGQLDVLRKQAEGWRNGLLGLTALVTVVTALKGRDDLSALETPWRTVAVWLLVGAFLLLLAGSLFAVRASFGRPGERVRLGGQVLREWTLKEIGRVRRAVYVSAVALTLGVALVVGALFVSWTKSEEPSADLVKVTTPAGPLCGELVAYQPDKVTLIRTTGGTERQVVVPGAEVRKITPATSC</sequence>
<dbReference type="KEGG" id="sseo:D0Z67_24415"/>
<feature type="transmembrane region" description="Helical" evidence="1">
    <location>
        <begin position="116"/>
        <end position="139"/>
    </location>
</feature>